<organism evidence="2">
    <name type="scientific">Odontella aurita</name>
    <dbReference type="NCBI Taxonomy" id="265563"/>
    <lineage>
        <taxon>Eukaryota</taxon>
        <taxon>Sar</taxon>
        <taxon>Stramenopiles</taxon>
        <taxon>Ochrophyta</taxon>
        <taxon>Bacillariophyta</taxon>
        <taxon>Mediophyceae</taxon>
        <taxon>Biddulphiophycidae</taxon>
        <taxon>Eupodiscales</taxon>
        <taxon>Odontellaceae</taxon>
        <taxon>Odontella</taxon>
    </lineage>
</organism>
<reference evidence="2" key="1">
    <citation type="submission" date="2021-01" db="EMBL/GenBank/DDBJ databases">
        <authorList>
            <person name="Corre E."/>
            <person name="Pelletier E."/>
            <person name="Niang G."/>
            <person name="Scheremetjew M."/>
            <person name="Finn R."/>
            <person name="Kale V."/>
            <person name="Holt S."/>
            <person name="Cochrane G."/>
            <person name="Meng A."/>
            <person name="Brown T."/>
            <person name="Cohen L."/>
        </authorList>
    </citation>
    <scope>NUCLEOTIDE SEQUENCE</scope>
    <source>
        <strain evidence="2">Isolate 1302-5</strain>
    </source>
</reference>
<feature type="region of interest" description="Disordered" evidence="1">
    <location>
        <begin position="1"/>
        <end position="118"/>
    </location>
</feature>
<gene>
    <name evidence="2" type="ORF">OAUR00152_LOCUS34074</name>
</gene>
<evidence type="ECO:0000313" key="2">
    <source>
        <dbReference type="EMBL" id="CAE2274620.1"/>
    </source>
</evidence>
<feature type="compositionally biased region" description="Basic and acidic residues" evidence="1">
    <location>
        <begin position="36"/>
        <end position="49"/>
    </location>
</feature>
<evidence type="ECO:0000256" key="1">
    <source>
        <dbReference type="SAM" id="MobiDB-lite"/>
    </source>
</evidence>
<protein>
    <submittedName>
        <fullName evidence="2">Uncharacterized protein</fullName>
    </submittedName>
</protein>
<dbReference type="AlphaFoldDB" id="A0A7S4NA42"/>
<sequence length="143" mass="15276">MSSADMTSAARDMDASADASFDDSASTVESVNSQDSTDHSTEGESDKVSDGAGGGLIIKGGPFSNNRRPSGQKFQRRSSGWSGAKQKPARGRYYEKPRPQGAPPFQHQTPNFGSIGALPMKSEGYKNSFYQSMADETAHIGLY</sequence>
<name>A0A7S4NA42_9STRA</name>
<dbReference type="EMBL" id="HBKQ01049417">
    <property type="protein sequence ID" value="CAE2274620.1"/>
    <property type="molecule type" value="Transcribed_RNA"/>
</dbReference>
<proteinExistence type="predicted"/>
<feature type="compositionally biased region" description="Polar residues" evidence="1">
    <location>
        <begin position="63"/>
        <end position="81"/>
    </location>
</feature>
<feature type="compositionally biased region" description="Low complexity" evidence="1">
    <location>
        <begin position="1"/>
        <end position="26"/>
    </location>
</feature>
<accession>A0A7S4NA42</accession>